<dbReference type="InterPro" id="IPR007269">
    <property type="entry name" value="ICMT_MeTrfase"/>
</dbReference>
<name>A0A382ISQ1_9ZZZZ</name>
<comment type="subcellular location">
    <subcellularLocation>
        <location evidence="1">Membrane</location>
        <topology evidence="1">Multi-pass membrane protein</topology>
    </subcellularLocation>
</comment>
<dbReference type="Pfam" id="PF04140">
    <property type="entry name" value="ICMT"/>
    <property type="match status" value="1"/>
</dbReference>
<accession>A0A382ISQ1</accession>
<dbReference type="PANTHER" id="PTHR12714:SF9">
    <property type="entry name" value="PROTEIN-S-ISOPRENYLCYSTEINE O-METHYLTRANSFERASE"/>
    <property type="match status" value="1"/>
</dbReference>
<evidence type="ECO:0008006" key="7">
    <source>
        <dbReference type="Google" id="ProtNLM"/>
    </source>
</evidence>
<dbReference type="Gene3D" id="1.20.120.1630">
    <property type="match status" value="1"/>
</dbReference>
<dbReference type="EMBL" id="UINC01069190">
    <property type="protein sequence ID" value="SVC02375.1"/>
    <property type="molecule type" value="Genomic_DNA"/>
</dbReference>
<dbReference type="PANTHER" id="PTHR12714">
    <property type="entry name" value="PROTEIN-S ISOPRENYLCYSTEINE O-METHYLTRANSFERASE"/>
    <property type="match status" value="1"/>
</dbReference>
<reference evidence="6" key="1">
    <citation type="submission" date="2018-05" db="EMBL/GenBank/DDBJ databases">
        <authorList>
            <person name="Lanie J.A."/>
            <person name="Ng W.-L."/>
            <person name="Kazmierczak K.M."/>
            <person name="Andrzejewski T.M."/>
            <person name="Davidsen T.M."/>
            <person name="Wayne K.J."/>
            <person name="Tettelin H."/>
            <person name="Glass J.I."/>
            <person name="Rusch D."/>
            <person name="Podicherti R."/>
            <person name="Tsui H.-C.T."/>
            <person name="Winkler M.E."/>
        </authorList>
    </citation>
    <scope>NUCLEOTIDE SEQUENCE</scope>
</reference>
<dbReference type="GO" id="GO:0004671">
    <property type="term" value="F:protein C-terminal S-isoprenylcysteine carboxyl O-methyltransferase activity"/>
    <property type="evidence" value="ECO:0007669"/>
    <property type="project" value="InterPro"/>
</dbReference>
<feature type="transmembrane region" description="Helical" evidence="5">
    <location>
        <begin position="84"/>
        <end position="102"/>
    </location>
</feature>
<feature type="transmembrane region" description="Helical" evidence="5">
    <location>
        <begin position="12"/>
        <end position="32"/>
    </location>
</feature>
<keyword evidence="3 5" id="KW-1133">Transmembrane helix</keyword>
<evidence type="ECO:0000256" key="3">
    <source>
        <dbReference type="ARBA" id="ARBA00022989"/>
    </source>
</evidence>
<organism evidence="6">
    <name type="scientific">marine metagenome</name>
    <dbReference type="NCBI Taxonomy" id="408172"/>
    <lineage>
        <taxon>unclassified sequences</taxon>
        <taxon>metagenomes</taxon>
        <taxon>ecological metagenomes</taxon>
    </lineage>
</organism>
<feature type="transmembrane region" description="Helical" evidence="5">
    <location>
        <begin position="44"/>
        <end position="63"/>
    </location>
</feature>
<protein>
    <recommendedName>
        <fullName evidence="7">NnrU domain-containing protein</fullName>
    </recommendedName>
</protein>
<gene>
    <name evidence="6" type="ORF">METZ01_LOCUS255229</name>
</gene>
<evidence type="ECO:0000256" key="1">
    <source>
        <dbReference type="ARBA" id="ARBA00004141"/>
    </source>
</evidence>
<evidence type="ECO:0000256" key="2">
    <source>
        <dbReference type="ARBA" id="ARBA00022692"/>
    </source>
</evidence>
<evidence type="ECO:0000313" key="6">
    <source>
        <dbReference type="EMBL" id="SVC02375.1"/>
    </source>
</evidence>
<dbReference type="GO" id="GO:0016020">
    <property type="term" value="C:membrane"/>
    <property type="evidence" value="ECO:0007669"/>
    <property type="project" value="UniProtKB-SubCell"/>
</dbReference>
<evidence type="ECO:0000256" key="4">
    <source>
        <dbReference type="ARBA" id="ARBA00023136"/>
    </source>
</evidence>
<keyword evidence="4 5" id="KW-0472">Membrane</keyword>
<feature type="transmembrane region" description="Helical" evidence="5">
    <location>
        <begin position="108"/>
        <end position="125"/>
    </location>
</feature>
<sequence>MTGRYKNIFGSGPTGVLTTVLLWVVALQVSVWTSIPEMRIAPTFRYILIVLFSIDATLLLVWSHIILPPSARAKTLITAGPYQYVRHPIYAAFIWSGTGIMAMVYKSWLLIIFIIPIHIFWAWHIQKEEKHMLEKFGSEYKNYMNSTGQFFPRFTVGKKNQ</sequence>
<evidence type="ECO:0000256" key="5">
    <source>
        <dbReference type="SAM" id="Phobius"/>
    </source>
</evidence>
<keyword evidence="2 5" id="KW-0812">Transmembrane</keyword>
<dbReference type="AlphaFoldDB" id="A0A382ISQ1"/>
<proteinExistence type="predicted"/>